<gene>
    <name evidence="2" type="ORF">ADS79_07625</name>
</gene>
<evidence type="ECO:0000259" key="1">
    <source>
        <dbReference type="PROSITE" id="PS51186"/>
    </source>
</evidence>
<comment type="caution">
    <text evidence="2">The sequence shown here is derived from an EMBL/GenBank/DDBJ whole genome shotgun (WGS) entry which is preliminary data.</text>
</comment>
<proteinExistence type="predicted"/>
<dbReference type="PANTHER" id="PTHR43328:SF1">
    <property type="entry name" value="N-ACETYLTRANSFERASE DOMAIN-CONTAINING PROTEIN"/>
    <property type="match status" value="1"/>
</dbReference>
<feature type="domain" description="N-acetyltransferase" evidence="1">
    <location>
        <begin position="5"/>
        <end position="160"/>
    </location>
</feature>
<dbReference type="GO" id="GO:0016747">
    <property type="term" value="F:acyltransferase activity, transferring groups other than amino-acyl groups"/>
    <property type="evidence" value="ECO:0007669"/>
    <property type="project" value="InterPro"/>
</dbReference>
<dbReference type="EMBL" id="LGIQ01000005">
    <property type="protein sequence ID" value="KNB74165.1"/>
    <property type="molecule type" value="Genomic_DNA"/>
</dbReference>
<dbReference type="PROSITE" id="PS51186">
    <property type="entry name" value="GNAT"/>
    <property type="match status" value="1"/>
</dbReference>
<dbReference type="Pfam" id="PF13302">
    <property type="entry name" value="Acetyltransf_3"/>
    <property type="match status" value="1"/>
</dbReference>
<reference evidence="3" key="1">
    <citation type="submission" date="2015-07" db="EMBL/GenBank/DDBJ databases">
        <title>Genome sequencing project for genomic taxonomy and phylogenomics of Bacillus-like bacteria.</title>
        <authorList>
            <person name="Liu B."/>
            <person name="Wang J."/>
            <person name="Zhu Y."/>
            <person name="Liu G."/>
            <person name="Chen Q."/>
            <person name="Chen Z."/>
            <person name="Lan J."/>
            <person name="Che J."/>
            <person name="Ge C."/>
            <person name="Shi H."/>
            <person name="Pan Z."/>
            <person name="Liu X."/>
        </authorList>
    </citation>
    <scope>NUCLEOTIDE SEQUENCE [LARGE SCALE GENOMIC DNA]</scope>
    <source>
        <strain evidence="3">DSM 9887</strain>
    </source>
</reference>
<protein>
    <submittedName>
        <fullName evidence="2">Acetyltransferase</fullName>
    </submittedName>
</protein>
<evidence type="ECO:0000313" key="2">
    <source>
        <dbReference type="EMBL" id="KNB74165.1"/>
    </source>
</evidence>
<name>A0A0K9Z126_9BACL</name>
<dbReference type="SUPFAM" id="SSF55729">
    <property type="entry name" value="Acyl-CoA N-acyltransferases (Nat)"/>
    <property type="match status" value="1"/>
</dbReference>
<dbReference type="PANTHER" id="PTHR43328">
    <property type="entry name" value="ACETYLTRANSFERASE-RELATED"/>
    <property type="match status" value="1"/>
</dbReference>
<accession>A0A0K9Z126</accession>
<dbReference type="Gene3D" id="3.40.630.30">
    <property type="match status" value="1"/>
</dbReference>
<evidence type="ECO:0000313" key="3">
    <source>
        <dbReference type="Proteomes" id="UP000036834"/>
    </source>
</evidence>
<sequence>MKCDVQLRNVFEEDLPVFFEQQLDSTANYMAAFTAKDPTNKDAFLAHWAKILTDQTIQKKTILFHGEVAGHISSFEQFGVPSVSYWIGKDYWGKGIATAALLSLLRDSNIRPLYARAAKDNLASIKVLEKCGFKITGEDKGFSDARCAEVEEFILILNKSESTDQK</sequence>
<dbReference type="AlphaFoldDB" id="A0A0K9Z126"/>
<dbReference type="InterPro" id="IPR000182">
    <property type="entry name" value="GNAT_dom"/>
</dbReference>
<dbReference type="Proteomes" id="UP000036834">
    <property type="component" value="Unassembled WGS sequence"/>
</dbReference>
<keyword evidence="2" id="KW-0808">Transferase</keyword>
<dbReference type="STRING" id="54915.ADS79_07625"/>
<organism evidence="2 3">
    <name type="scientific">Brevibacillus reuszeri</name>
    <dbReference type="NCBI Taxonomy" id="54915"/>
    <lineage>
        <taxon>Bacteria</taxon>
        <taxon>Bacillati</taxon>
        <taxon>Bacillota</taxon>
        <taxon>Bacilli</taxon>
        <taxon>Bacillales</taxon>
        <taxon>Paenibacillaceae</taxon>
        <taxon>Brevibacillus</taxon>
    </lineage>
</organism>
<dbReference type="PATRIC" id="fig|54915.3.peg.6961"/>
<dbReference type="InterPro" id="IPR016181">
    <property type="entry name" value="Acyl_CoA_acyltransferase"/>
</dbReference>